<gene>
    <name evidence="1" type="ORF">C7381_101278</name>
</gene>
<proteinExistence type="predicted"/>
<evidence type="ECO:0000313" key="1">
    <source>
        <dbReference type="EMBL" id="PVY95749.1"/>
    </source>
</evidence>
<dbReference type="SUPFAM" id="SSF51182">
    <property type="entry name" value="RmlC-like cupins"/>
    <property type="match status" value="1"/>
</dbReference>
<organism evidence="1 2">
    <name type="scientific">Ezakiella coagulans</name>
    <dbReference type="NCBI Taxonomy" id="46507"/>
    <lineage>
        <taxon>Bacteria</taxon>
        <taxon>Bacillati</taxon>
        <taxon>Bacillota</taxon>
        <taxon>Tissierellia</taxon>
        <taxon>Ezakiella</taxon>
    </lineage>
</organism>
<dbReference type="Proteomes" id="UP000245793">
    <property type="component" value="Unassembled WGS sequence"/>
</dbReference>
<name>A0A2U1E7S2_9FIRM</name>
<sequence>MENLYKLDEYKETSWSGGKTREYFIYPVDSTYKDRDFKIRFSEASVDITGTDFTKLPGYKRYLIPITNTLILNMKGNKIPIKKYTAFYFDGSDDIVSESTGHDLNLMLSEDLVGKLEVVKFYNELLIKDDIKKSKILFFYSLENSVQIISKKKSVTLDKNEVAVFISDDKFELKISAEKEENKIVWGKVTL</sequence>
<reference evidence="1 2" key="1">
    <citation type="submission" date="2018-04" db="EMBL/GenBank/DDBJ databases">
        <title>Genomic Encyclopedia of Type Strains, Phase IV (KMG-IV): sequencing the most valuable type-strain genomes for metagenomic binning, comparative biology and taxonomic classification.</title>
        <authorList>
            <person name="Goeker M."/>
        </authorList>
    </citation>
    <scope>NUCLEOTIDE SEQUENCE [LARGE SCALE GENOMIC DNA]</scope>
    <source>
        <strain evidence="1 2">DSM 20705</strain>
    </source>
</reference>
<keyword evidence="2" id="KW-1185">Reference proteome</keyword>
<dbReference type="PANTHER" id="PTHR37943">
    <property type="entry name" value="PROTEIN VES"/>
    <property type="match status" value="1"/>
</dbReference>
<accession>A0A2U1E7S2</accession>
<dbReference type="InterPro" id="IPR011051">
    <property type="entry name" value="RmlC_Cupin_sf"/>
</dbReference>
<protein>
    <submittedName>
        <fullName evidence="1">HutD protein</fullName>
    </submittedName>
</protein>
<comment type="caution">
    <text evidence="1">The sequence shown here is derived from an EMBL/GenBank/DDBJ whole genome shotgun (WGS) entry which is preliminary data.</text>
</comment>
<dbReference type="AlphaFoldDB" id="A0A2U1E7S2"/>
<dbReference type="InterPro" id="IPR010282">
    <property type="entry name" value="Uncharacterised_HutD/Ves"/>
</dbReference>
<dbReference type="RefSeq" id="WP_116479638.1">
    <property type="nucleotide sequence ID" value="NZ_CAUPJO010000001.1"/>
</dbReference>
<dbReference type="InterPro" id="IPR014710">
    <property type="entry name" value="RmlC-like_jellyroll"/>
</dbReference>
<dbReference type="EMBL" id="QEKV01000001">
    <property type="protein sequence ID" value="PVY95749.1"/>
    <property type="molecule type" value="Genomic_DNA"/>
</dbReference>
<dbReference type="Gene3D" id="2.60.120.10">
    <property type="entry name" value="Jelly Rolls"/>
    <property type="match status" value="1"/>
</dbReference>
<dbReference type="PANTHER" id="PTHR37943:SF1">
    <property type="entry name" value="PROTEIN VES"/>
    <property type="match status" value="1"/>
</dbReference>
<evidence type="ECO:0000313" key="2">
    <source>
        <dbReference type="Proteomes" id="UP000245793"/>
    </source>
</evidence>
<dbReference type="Pfam" id="PF05962">
    <property type="entry name" value="HutD"/>
    <property type="match status" value="1"/>
</dbReference>